<reference evidence="5" key="1">
    <citation type="journal article" date="2015" name="Genome Announc.">
        <title>Draft genome sequence of Talaromyces cellulolyticus strain Y-94, a source of lignocellulosic biomass-degrading enzymes.</title>
        <authorList>
            <person name="Fujii T."/>
            <person name="Koike H."/>
            <person name="Sawayama S."/>
            <person name="Yano S."/>
            <person name="Inoue H."/>
        </authorList>
    </citation>
    <scope>NUCLEOTIDE SEQUENCE [LARGE SCALE GENOMIC DNA]</scope>
    <source>
        <strain evidence="5">Y-94</strain>
    </source>
</reference>
<evidence type="ECO:0000256" key="2">
    <source>
        <dbReference type="ARBA" id="ARBA00023043"/>
    </source>
</evidence>
<feature type="repeat" description="ANK" evidence="3">
    <location>
        <begin position="100"/>
        <end position="132"/>
    </location>
</feature>
<protein>
    <submittedName>
        <fullName evidence="4">Uncharacterized protein</fullName>
    </submittedName>
</protein>
<dbReference type="EMBL" id="DF933811">
    <property type="protein sequence ID" value="GAM35115.1"/>
    <property type="molecule type" value="Genomic_DNA"/>
</dbReference>
<evidence type="ECO:0000313" key="5">
    <source>
        <dbReference type="Proteomes" id="UP000053095"/>
    </source>
</evidence>
<organism evidence="4 5">
    <name type="scientific">Talaromyces pinophilus</name>
    <name type="common">Penicillium pinophilum</name>
    <dbReference type="NCBI Taxonomy" id="128442"/>
    <lineage>
        <taxon>Eukaryota</taxon>
        <taxon>Fungi</taxon>
        <taxon>Dikarya</taxon>
        <taxon>Ascomycota</taxon>
        <taxon>Pezizomycotina</taxon>
        <taxon>Eurotiomycetes</taxon>
        <taxon>Eurotiomycetidae</taxon>
        <taxon>Eurotiales</taxon>
        <taxon>Trichocomaceae</taxon>
        <taxon>Talaromyces</taxon>
        <taxon>Talaromyces sect. Talaromyces</taxon>
    </lineage>
</organism>
<dbReference type="SUPFAM" id="SSF48403">
    <property type="entry name" value="Ankyrin repeat"/>
    <property type="match status" value="1"/>
</dbReference>
<evidence type="ECO:0000256" key="3">
    <source>
        <dbReference type="PROSITE-ProRule" id="PRU00023"/>
    </source>
</evidence>
<proteinExistence type="predicted"/>
<evidence type="ECO:0000256" key="1">
    <source>
        <dbReference type="ARBA" id="ARBA00022737"/>
    </source>
</evidence>
<name>A0A6V8H4J8_TALPI</name>
<dbReference type="PANTHER" id="PTHR24173">
    <property type="entry name" value="ANKYRIN REPEAT CONTAINING"/>
    <property type="match status" value="1"/>
</dbReference>
<dbReference type="InterPro" id="IPR002110">
    <property type="entry name" value="Ankyrin_rpt"/>
</dbReference>
<dbReference type="PANTHER" id="PTHR24173:SF74">
    <property type="entry name" value="ANKYRIN REPEAT DOMAIN-CONTAINING PROTEIN 16"/>
    <property type="match status" value="1"/>
</dbReference>
<keyword evidence="2 3" id="KW-0040">ANK repeat</keyword>
<dbReference type="SMART" id="SM00248">
    <property type="entry name" value="ANK"/>
    <property type="match status" value="2"/>
</dbReference>
<dbReference type="Gene3D" id="1.25.40.20">
    <property type="entry name" value="Ankyrin repeat-containing domain"/>
    <property type="match status" value="1"/>
</dbReference>
<sequence>MQWPPNIPEYLEPHSPLPSNSSSSPLASVAAVVPPPSNVSSALQHISYPHTSSGPSPSFVTYQHNPSLPLLHVAARSCKQAVIRVLLRRGGAIADEHDGEGRTALHIAAELGDGVIVSLLLDHGADPRVRDSVGGMHYIVPLKGDTARWLRWCWTTPPGSRIVQFLRHE</sequence>
<keyword evidence="5" id="KW-1185">Reference proteome</keyword>
<gene>
    <name evidence="4" type="ORF">TCE0_015f03170</name>
</gene>
<dbReference type="PROSITE" id="PS50088">
    <property type="entry name" value="ANK_REPEAT"/>
    <property type="match status" value="1"/>
</dbReference>
<dbReference type="AlphaFoldDB" id="A0A6V8H4J8"/>
<accession>A0A6V8H4J8</accession>
<dbReference type="Proteomes" id="UP000053095">
    <property type="component" value="Unassembled WGS sequence"/>
</dbReference>
<evidence type="ECO:0000313" key="4">
    <source>
        <dbReference type="EMBL" id="GAM35115.1"/>
    </source>
</evidence>
<dbReference type="Pfam" id="PF12796">
    <property type="entry name" value="Ank_2"/>
    <property type="match status" value="1"/>
</dbReference>
<comment type="caution">
    <text evidence="4">The sequence shown here is derived from an EMBL/GenBank/DDBJ whole genome shotgun (WGS) entry which is preliminary data.</text>
</comment>
<keyword evidence="1" id="KW-0677">Repeat</keyword>
<dbReference type="InterPro" id="IPR036770">
    <property type="entry name" value="Ankyrin_rpt-contain_sf"/>
</dbReference>
<dbReference type="PROSITE" id="PS50297">
    <property type="entry name" value="ANK_REP_REGION"/>
    <property type="match status" value="1"/>
</dbReference>